<dbReference type="EMBL" id="BNJG01000001">
    <property type="protein sequence ID" value="GHO51746.1"/>
    <property type="molecule type" value="Genomic_DNA"/>
</dbReference>
<dbReference type="PANTHER" id="PTHR10587">
    <property type="entry name" value="GLYCOSYL TRANSFERASE-RELATED"/>
    <property type="match status" value="1"/>
</dbReference>
<protein>
    <submittedName>
        <fullName evidence="2">Chitooligosaccharide deacetylase</fullName>
    </submittedName>
</protein>
<organism evidence="2 3">
    <name type="scientific">Ktedonobacter robiniae</name>
    <dbReference type="NCBI Taxonomy" id="2778365"/>
    <lineage>
        <taxon>Bacteria</taxon>
        <taxon>Bacillati</taxon>
        <taxon>Chloroflexota</taxon>
        <taxon>Ktedonobacteria</taxon>
        <taxon>Ktedonobacterales</taxon>
        <taxon>Ktedonobacteraceae</taxon>
        <taxon>Ktedonobacter</taxon>
    </lineage>
</organism>
<dbReference type="PROSITE" id="PS51677">
    <property type="entry name" value="NODB"/>
    <property type="match status" value="1"/>
</dbReference>
<dbReference type="InterPro" id="IPR050248">
    <property type="entry name" value="Polysacc_deacetylase_ArnD"/>
</dbReference>
<dbReference type="InterPro" id="IPR011330">
    <property type="entry name" value="Glyco_hydro/deAcase_b/a-brl"/>
</dbReference>
<reference evidence="2 3" key="1">
    <citation type="journal article" date="2021" name="Int. J. Syst. Evol. Microbiol.">
        <title>Reticulibacter mediterranei gen. nov., sp. nov., within the new family Reticulibacteraceae fam. nov., and Ktedonospora formicarum gen. nov., sp. nov., Ktedonobacter robiniae sp. nov., Dictyobacter formicarum sp. nov. and Dictyobacter arantiisoli sp. nov., belonging to the class Ktedonobacteria.</title>
        <authorList>
            <person name="Yabe S."/>
            <person name="Zheng Y."/>
            <person name="Wang C.M."/>
            <person name="Sakai Y."/>
            <person name="Abe K."/>
            <person name="Yokota A."/>
            <person name="Donadio S."/>
            <person name="Cavaletti L."/>
            <person name="Monciardini P."/>
        </authorList>
    </citation>
    <scope>NUCLEOTIDE SEQUENCE [LARGE SCALE GENOMIC DNA]</scope>
    <source>
        <strain evidence="2 3">SOSP1-30</strain>
    </source>
</reference>
<gene>
    <name evidence="2" type="ORF">KSB_02210</name>
</gene>
<dbReference type="Proteomes" id="UP000654345">
    <property type="component" value="Unassembled WGS sequence"/>
</dbReference>
<dbReference type="Pfam" id="PF01522">
    <property type="entry name" value="Polysacc_deac_1"/>
    <property type="match status" value="1"/>
</dbReference>
<accession>A0ABQ3UGB6</accession>
<evidence type="ECO:0000313" key="3">
    <source>
        <dbReference type="Proteomes" id="UP000654345"/>
    </source>
</evidence>
<evidence type="ECO:0000313" key="2">
    <source>
        <dbReference type="EMBL" id="GHO51746.1"/>
    </source>
</evidence>
<dbReference type="InterPro" id="IPR002509">
    <property type="entry name" value="NODB_dom"/>
</dbReference>
<comment type="caution">
    <text evidence="2">The sequence shown here is derived from an EMBL/GenBank/DDBJ whole genome shotgun (WGS) entry which is preliminary data.</text>
</comment>
<dbReference type="Gene3D" id="3.20.20.370">
    <property type="entry name" value="Glycoside hydrolase/deacetylase"/>
    <property type="match status" value="1"/>
</dbReference>
<dbReference type="SUPFAM" id="SSF88713">
    <property type="entry name" value="Glycoside hydrolase/deacetylase"/>
    <property type="match status" value="1"/>
</dbReference>
<sequence length="238" mass="26814">MLLPLVAILVFAAVGYGTLRLIDMRTFQFFGGLVDRIETDQKVVALTFDDAPTLQVTSVLQTLAQKNVRATFFEIGSAIEKYPQLARAITQAGMQVGNHSYSHQRMALKPFSFYQDEVDKTNRLIRGTGYSGEIMFRPPNGKKLVGLPWYLSQQHIRTIMWDVEPDTFEDTGASNGDANFLVNYTLEHTKPGSIILLHPFCDKVCAADREALPRIIDELEARGYQFVTVSQLLMYAKK</sequence>
<proteinExistence type="predicted"/>
<dbReference type="PANTHER" id="PTHR10587:SF125">
    <property type="entry name" value="POLYSACCHARIDE DEACETYLASE YHEN-RELATED"/>
    <property type="match status" value="1"/>
</dbReference>
<evidence type="ECO:0000259" key="1">
    <source>
        <dbReference type="PROSITE" id="PS51677"/>
    </source>
</evidence>
<keyword evidence="3" id="KW-1185">Reference proteome</keyword>
<name>A0ABQ3UGB6_9CHLR</name>
<feature type="domain" description="NodB homology" evidence="1">
    <location>
        <begin position="42"/>
        <end position="227"/>
    </location>
</feature>